<evidence type="ECO:0000313" key="8">
    <source>
        <dbReference type="EMBL" id="MBE2887457.1"/>
    </source>
</evidence>
<dbReference type="EMBL" id="JADBFD010000006">
    <property type="protein sequence ID" value="MBE2887457.1"/>
    <property type="molecule type" value="Genomic_DNA"/>
</dbReference>
<feature type="binding site" evidence="5">
    <location>
        <begin position="629"/>
        <end position="630"/>
    </location>
    <ligand>
        <name>S-methyl-5'-thioadenosine</name>
        <dbReference type="ChEBI" id="CHEBI:17509"/>
    </ligand>
</feature>
<evidence type="ECO:0000256" key="6">
    <source>
        <dbReference type="PROSITE-ProRule" id="PRU00354"/>
    </source>
</evidence>
<dbReference type="Gene3D" id="3.40.50.150">
    <property type="entry name" value="Vaccinia Virus protein VP39"/>
    <property type="match status" value="1"/>
</dbReference>
<dbReference type="PROSITE" id="PS51006">
    <property type="entry name" value="PABS_2"/>
    <property type="match status" value="1"/>
</dbReference>
<dbReference type="PANTHER" id="PTHR11558:SF11">
    <property type="entry name" value="SPERMIDINE SYNTHASE"/>
    <property type="match status" value="1"/>
</dbReference>
<keyword evidence="9" id="KW-1185">Reference proteome</keyword>
<feature type="transmembrane region" description="Helical" evidence="5">
    <location>
        <begin position="161"/>
        <end position="182"/>
    </location>
</feature>
<feature type="transmembrane region" description="Helical" evidence="5">
    <location>
        <begin position="272"/>
        <end position="296"/>
    </location>
</feature>
<feature type="domain" description="PABS" evidence="7">
    <location>
        <begin position="480"/>
        <end position="738"/>
    </location>
</feature>
<comment type="caution">
    <text evidence="5">Lacks conserved residue(s) required for the propagation of feature annotation.</text>
</comment>
<dbReference type="InterPro" id="IPR030374">
    <property type="entry name" value="PABS"/>
</dbReference>
<comment type="function">
    <text evidence="5">Catalyzes the irreversible transfer of a propylamine group from the amino donor S-adenosylmethioninamine (decarboxy-AdoMet) to putrescine (1,4-diaminobutane) to yield spermidine.</text>
</comment>
<evidence type="ECO:0000256" key="5">
    <source>
        <dbReference type="HAMAP-Rule" id="MF_00198"/>
    </source>
</evidence>
<dbReference type="NCBIfam" id="NF037959">
    <property type="entry name" value="MFS_SpdSyn"/>
    <property type="match status" value="3"/>
</dbReference>
<keyword evidence="5" id="KW-0812">Transmembrane</keyword>
<feature type="transmembrane region" description="Helical" evidence="5">
    <location>
        <begin position="362"/>
        <end position="383"/>
    </location>
</feature>
<feature type="transmembrane region" description="Helical" evidence="5">
    <location>
        <begin position="36"/>
        <end position="61"/>
    </location>
</feature>
<accession>A0ABR9NT78</accession>
<reference evidence="8 9" key="1">
    <citation type="submission" date="2020-10" db="EMBL/GenBank/DDBJ databases">
        <title>Investigation of anaerobic biodegradation of phenanthrene by a sulfate-dependent Geobacter anodireducens strain PheS2.</title>
        <authorList>
            <person name="Zhang Z."/>
        </authorList>
    </citation>
    <scope>NUCLEOTIDE SEQUENCE [LARGE SCALE GENOMIC DNA]</scope>
    <source>
        <strain evidence="8 9">PheS2</strain>
    </source>
</reference>
<keyword evidence="5" id="KW-0472">Membrane</keyword>
<dbReference type="Proteomes" id="UP000618926">
    <property type="component" value="Unassembled WGS sequence"/>
</dbReference>
<keyword evidence="3 5" id="KW-0745">Spermidine biosynthesis</keyword>
<feature type="transmembrane region" description="Helical" evidence="5">
    <location>
        <begin position="73"/>
        <end position="95"/>
    </location>
</feature>
<comment type="caution">
    <text evidence="8">The sequence shown here is derived from an EMBL/GenBank/DDBJ whole genome shotgun (WGS) entry which is preliminary data.</text>
</comment>
<comment type="subunit">
    <text evidence="5">Homodimer or homotetramer.</text>
</comment>
<comment type="pathway">
    <text evidence="5">Amine and polyamine biosynthesis; spermidine biosynthesis; spermidine from putrescine: step 1/1.</text>
</comment>
<feature type="transmembrane region" description="Helical" evidence="5">
    <location>
        <begin position="459"/>
        <end position="482"/>
    </location>
</feature>
<feature type="transmembrane region" description="Helical" evidence="5">
    <location>
        <begin position="123"/>
        <end position="149"/>
    </location>
</feature>
<dbReference type="HAMAP" id="MF_00198">
    <property type="entry name" value="Spermidine_synth"/>
    <property type="match status" value="1"/>
</dbReference>
<dbReference type="RefSeq" id="WP_192905277.1">
    <property type="nucleotide sequence ID" value="NZ_JADBFD010000006.1"/>
</dbReference>
<dbReference type="InterPro" id="IPR029063">
    <property type="entry name" value="SAM-dependent_MTases_sf"/>
</dbReference>
<dbReference type="InterPro" id="IPR001045">
    <property type="entry name" value="Spermi_synthase"/>
</dbReference>
<protein>
    <recommendedName>
        <fullName evidence="5">Polyamine aminopropyltransferase</fullName>
    </recommendedName>
    <alternativeName>
        <fullName evidence="5">Putrescine aminopropyltransferase</fullName>
        <shortName evidence="5">PAPT</shortName>
    </alternativeName>
    <alternativeName>
        <fullName evidence="5">Spermidine synthase</fullName>
        <shortName evidence="5">SPDS</shortName>
        <shortName evidence="5">SPDSY</shortName>
        <ecNumber evidence="5">2.5.1.16</ecNumber>
    </alternativeName>
</protein>
<comment type="subcellular location">
    <subcellularLocation>
        <location evidence="5">Cell membrane</location>
        <topology evidence="5">Multi-pass membrane protein</topology>
    </subcellularLocation>
</comment>
<keyword evidence="4 5" id="KW-0620">Polyamine biosynthesis</keyword>
<keyword evidence="5" id="KW-1133">Transmembrane helix</keyword>
<keyword evidence="2 5" id="KW-0808">Transferase</keyword>
<evidence type="ECO:0000256" key="1">
    <source>
        <dbReference type="ARBA" id="ARBA00007867"/>
    </source>
</evidence>
<feature type="transmembrane region" description="Helical" evidence="5">
    <location>
        <begin position="433"/>
        <end position="452"/>
    </location>
</feature>
<gene>
    <name evidence="5" type="primary">speE</name>
    <name evidence="8" type="ORF">IIE05_05680</name>
</gene>
<evidence type="ECO:0000256" key="4">
    <source>
        <dbReference type="ARBA" id="ARBA00023115"/>
    </source>
</evidence>
<name>A0ABR9NT78_9BACT</name>
<dbReference type="PANTHER" id="PTHR11558">
    <property type="entry name" value="SPERMIDINE/SPERMINE SYNTHASE"/>
    <property type="match status" value="1"/>
</dbReference>
<feature type="transmembrane region" description="Helical" evidence="5">
    <location>
        <begin position="188"/>
        <end position="208"/>
    </location>
</feature>
<sequence length="1017" mass="110130">MPILITALIYLIFFLSGATALVYEVIWVRKLSLVFGGSHLAVTTVLAVVMGGLALGSWLFGRRVRTTRNLLRLYGALEIGIAFFALLFIALLNLYSLMPAYSFESLTEHSHQLSRVTTLALRVVLAAIALIVPTTLLGGTLPVLAAFMVRGRRAVGRGVAYLYALNTFGAVAGCFGAGFYLLGRFGVSDTMAGAITVNVLLGIACFALQGPAARHLAPGGEEAPAPLPAVTQAGERARIGLVVWGIGVSGFCALGYEVLWTRILGIVIGTNVYGFTLMLAAFLTGIAAGSGAYGLWARRLRPPEAGGCPVSRLIGGFGMVQIAIGVSALVVTVLIRDLPTRGLFLQDFFTAHGTDLFRARQFASFALVFSYLFIPAFFMGVAFPLAGTLDACRRRKVGHAVGEVLTCNTIGAILGTVASGFVLLQIFGIERSLYLLAAMNAGFGLLILASLLRGTARGLVTAGTVLAVLGGMAAASTMPRVWDAKYFAIYRTNQPEVFRTPDLIAEAKRHTDVLYYAEGIQSIVSSIRVRGGYQAFLRNGRIESSDHSESLQNQYALGHLPMLLHRNPRKVLVIGAGSGIILGAVSVHPSVSEMTLAEVEPKVLGVTRSFAAYNHGVLDDRRLRVAFSDGRNYLATTGERYDVITADPIHPWLSGAGYNYTREYFELAAEHLRAGGIMCQWLPLYDLSADDLRSVVRTFRQAYRHVLVWMTQGDAMLIGSNAPILLSEDELAARIAAPAVAADLERVQMGSATDLLSFFVMGTAGADRFSRTGRINTDDNLYLEFSVPRSTGKASLPEVNVNALARHRESVLAYLDETVSPADRLARENRWMTLDRAASLALEARAIFLGGRYDSPRFGLLVSALERNYASFAPWRFLRNEYLEEMASSPQPLDQLALALLDESGRRVVVNVAAVMSRVSRELTVVDFVDSDERVIIGQADINGRERDGSAKRLAAEVMEAVRVAYNEELTGAEARGKPLPDQAVFVRRMREIIATMTGRQHGNPYPAQGRPIKESA</sequence>
<dbReference type="EC" id="2.5.1.16" evidence="5"/>
<feature type="transmembrane region" description="Helical" evidence="5">
    <location>
        <begin position="241"/>
        <end position="260"/>
    </location>
</feature>
<comment type="catalytic activity">
    <reaction evidence="5">
        <text>S-adenosyl 3-(methylsulfanyl)propylamine + putrescine = S-methyl-5'-thioadenosine + spermidine + H(+)</text>
        <dbReference type="Rhea" id="RHEA:12721"/>
        <dbReference type="ChEBI" id="CHEBI:15378"/>
        <dbReference type="ChEBI" id="CHEBI:17509"/>
        <dbReference type="ChEBI" id="CHEBI:57443"/>
        <dbReference type="ChEBI" id="CHEBI:57834"/>
        <dbReference type="ChEBI" id="CHEBI:326268"/>
        <dbReference type="EC" id="2.5.1.16"/>
    </reaction>
</comment>
<feature type="transmembrane region" description="Helical" evidence="5">
    <location>
        <begin position="404"/>
        <end position="427"/>
    </location>
</feature>
<feature type="binding site" evidence="5">
    <location>
        <position position="598"/>
    </location>
    <ligand>
        <name>S-methyl-5'-thioadenosine</name>
        <dbReference type="ChEBI" id="CHEBI:17509"/>
    </ligand>
</feature>
<evidence type="ECO:0000256" key="3">
    <source>
        <dbReference type="ARBA" id="ARBA00023066"/>
    </source>
</evidence>
<keyword evidence="5" id="KW-1003">Cell membrane</keyword>
<comment type="similarity">
    <text evidence="1 5">Belongs to the spermidine/spermine synthase family.</text>
</comment>
<feature type="active site" description="Proton acceptor" evidence="5 6">
    <location>
        <position position="647"/>
    </location>
</feature>
<proteinExistence type="inferred from homology"/>
<evidence type="ECO:0000256" key="2">
    <source>
        <dbReference type="ARBA" id="ARBA00022679"/>
    </source>
</evidence>
<organism evidence="8 9">
    <name type="scientific">Geobacter anodireducens</name>
    <dbReference type="NCBI Taxonomy" id="1340425"/>
    <lineage>
        <taxon>Bacteria</taxon>
        <taxon>Pseudomonadati</taxon>
        <taxon>Thermodesulfobacteriota</taxon>
        <taxon>Desulfuromonadia</taxon>
        <taxon>Geobacterales</taxon>
        <taxon>Geobacteraceae</taxon>
        <taxon>Geobacter</taxon>
    </lineage>
</organism>
<dbReference type="CDD" id="cd02440">
    <property type="entry name" value="AdoMet_MTases"/>
    <property type="match status" value="1"/>
</dbReference>
<dbReference type="SUPFAM" id="SSF53335">
    <property type="entry name" value="S-adenosyl-L-methionine-dependent methyltransferases"/>
    <property type="match status" value="1"/>
</dbReference>
<feature type="transmembrane region" description="Helical" evidence="5">
    <location>
        <begin position="317"/>
        <end position="335"/>
    </location>
</feature>
<evidence type="ECO:0000259" key="7">
    <source>
        <dbReference type="PROSITE" id="PS51006"/>
    </source>
</evidence>
<dbReference type="Pfam" id="PF01564">
    <property type="entry name" value="Spermine_synth"/>
    <property type="match status" value="1"/>
</dbReference>
<evidence type="ECO:0000313" key="9">
    <source>
        <dbReference type="Proteomes" id="UP000618926"/>
    </source>
</evidence>